<dbReference type="InterPro" id="IPR050156">
    <property type="entry name" value="TC-AMP_synthase_SUA5"/>
</dbReference>
<dbReference type="EMBL" id="PCWN01000010">
    <property type="protein sequence ID" value="PIR03682.1"/>
    <property type="molecule type" value="Genomic_DNA"/>
</dbReference>
<organism evidence="13 14">
    <name type="scientific">Candidatus Magasanikbacteria bacterium CG11_big_fil_rev_8_21_14_0_20_39_34</name>
    <dbReference type="NCBI Taxonomy" id="1974653"/>
    <lineage>
        <taxon>Bacteria</taxon>
        <taxon>Candidatus Magasanikiibacteriota</taxon>
    </lineage>
</organism>
<name>A0A2H0N458_9BACT</name>
<dbReference type="GO" id="GO:0005524">
    <property type="term" value="F:ATP binding"/>
    <property type="evidence" value="ECO:0007669"/>
    <property type="project" value="UniProtKB-KW"/>
</dbReference>
<dbReference type="InterPro" id="IPR006070">
    <property type="entry name" value="Sua5-like_dom"/>
</dbReference>
<evidence type="ECO:0000256" key="4">
    <source>
        <dbReference type="ARBA" id="ARBA00022490"/>
    </source>
</evidence>
<dbReference type="NCBIfam" id="TIGR00057">
    <property type="entry name" value="L-threonylcarbamoyladenylate synthase"/>
    <property type="match status" value="1"/>
</dbReference>
<evidence type="ECO:0000256" key="1">
    <source>
        <dbReference type="ARBA" id="ARBA00004496"/>
    </source>
</evidence>
<dbReference type="AlphaFoldDB" id="A0A2H0N458"/>
<dbReference type="GO" id="GO:0061710">
    <property type="term" value="F:L-threonylcarbamoyladenylate synthase"/>
    <property type="evidence" value="ECO:0007669"/>
    <property type="project" value="UniProtKB-EC"/>
</dbReference>
<evidence type="ECO:0000256" key="2">
    <source>
        <dbReference type="ARBA" id="ARBA00007663"/>
    </source>
</evidence>
<dbReference type="Proteomes" id="UP000229600">
    <property type="component" value="Unassembled WGS sequence"/>
</dbReference>
<evidence type="ECO:0000256" key="10">
    <source>
        <dbReference type="ARBA" id="ARBA00029774"/>
    </source>
</evidence>
<dbReference type="GO" id="GO:0008033">
    <property type="term" value="P:tRNA processing"/>
    <property type="evidence" value="ECO:0007669"/>
    <property type="project" value="UniProtKB-KW"/>
</dbReference>
<evidence type="ECO:0000256" key="5">
    <source>
        <dbReference type="ARBA" id="ARBA00022679"/>
    </source>
</evidence>
<evidence type="ECO:0000259" key="12">
    <source>
        <dbReference type="PROSITE" id="PS51163"/>
    </source>
</evidence>
<evidence type="ECO:0000256" key="6">
    <source>
        <dbReference type="ARBA" id="ARBA00022694"/>
    </source>
</evidence>
<comment type="catalytic activity">
    <reaction evidence="11">
        <text>L-threonine + hydrogencarbonate + ATP = L-threonylcarbamoyladenylate + diphosphate + H2O</text>
        <dbReference type="Rhea" id="RHEA:36407"/>
        <dbReference type="ChEBI" id="CHEBI:15377"/>
        <dbReference type="ChEBI" id="CHEBI:17544"/>
        <dbReference type="ChEBI" id="CHEBI:30616"/>
        <dbReference type="ChEBI" id="CHEBI:33019"/>
        <dbReference type="ChEBI" id="CHEBI:57926"/>
        <dbReference type="ChEBI" id="CHEBI:73682"/>
        <dbReference type="EC" id="2.7.7.87"/>
    </reaction>
</comment>
<dbReference type="SUPFAM" id="SSF55821">
    <property type="entry name" value="YrdC/RibB"/>
    <property type="match status" value="1"/>
</dbReference>
<proteinExistence type="inferred from homology"/>
<evidence type="ECO:0000313" key="14">
    <source>
        <dbReference type="Proteomes" id="UP000229600"/>
    </source>
</evidence>
<dbReference type="InterPro" id="IPR017945">
    <property type="entry name" value="DHBP_synth_RibB-like_a/b_dom"/>
</dbReference>
<dbReference type="PANTHER" id="PTHR17490">
    <property type="entry name" value="SUA5"/>
    <property type="match status" value="1"/>
</dbReference>
<dbReference type="Pfam" id="PF01300">
    <property type="entry name" value="Sua5_yciO_yrdC"/>
    <property type="match status" value="1"/>
</dbReference>
<comment type="similarity">
    <text evidence="2">Belongs to the SUA5 family.</text>
</comment>
<evidence type="ECO:0000313" key="13">
    <source>
        <dbReference type="EMBL" id="PIR03682.1"/>
    </source>
</evidence>
<dbReference type="GO" id="GO:0006450">
    <property type="term" value="P:regulation of translational fidelity"/>
    <property type="evidence" value="ECO:0007669"/>
    <property type="project" value="TreeGrafter"/>
</dbReference>
<evidence type="ECO:0000256" key="3">
    <source>
        <dbReference type="ARBA" id="ARBA00012584"/>
    </source>
</evidence>
<comment type="subcellular location">
    <subcellularLocation>
        <location evidence="1">Cytoplasm</location>
    </subcellularLocation>
</comment>
<dbReference type="Gene3D" id="3.90.870.10">
    <property type="entry name" value="DHBP synthase"/>
    <property type="match status" value="1"/>
</dbReference>
<reference evidence="13 14" key="1">
    <citation type="submission" date="2017-09" db="EMBL/GenBank/DDBJ databases">
        <title>Depth-based differentiation of microbial function through sediment-hosted aquifers and enrichment of novel symbionts in the deep terrestrial subsurface.</title>
        <authorList>
            <person name="Probst A.J."/>
            <person name="Ladd B."/>
            <person name="Jarett J.K."/>
            <person name="Geller-Mcgrath D.E."/>
            <person name="Sieber C.M."/>
            <person name="Emerson J.B."/>
            <person name="Anantharaman K."/>
            <person name="Thomas B.C."/>
            <person name="Malmstrom R."/>
            <person name="Stieglmeier M."/>
            <person name="Klingl A."/>
            <person name="Woyke T."/>
            <person name="Ryan C.M."/>
            <person name="Banfield J.F."/>
        </authorList>
    </citation>
    <scope>NUCLEOTIDE SEQUENCE [LARGE SCALE GENOMIC DNA]</scope>
    <source>
        <strain evidence="13">CG11_big_fil_rev_8_21_14_0_20_39_34</strain>
    </source>
</reference>
<dbReference type="GO" id="GO:0003725">
    <property type="term" value="F:double-stranded RNA binding"/>
    <property type="evidence" value="ECO:0007669"/>
    <property type="project" value="InterPro"/>
</dbReference>
<sequence>MQIFFENDCDIVSIVSHLKEGKILVYPTETCYGLGCDATNASAVSKIFDIKKRQKKKTVLIIVSSIQMAMEYIFWNEKLQRVAERYWPGPLTIVAPAKNQELFPEGVVAEDGTLAFRISSHPFVEAIVEELQRPLVSTSANISSQKSPYNIEDVKNMFANCYRKPDIVIDAGELPHKAPSTIIRINQSTIEILRQGELIIDSKI</sequence>
<keyword evidence="8" id="KW-0547">Nucleotide-binding</keyword>
<feature type="domain" description="YrdC-like" evidence="12">
    <location>
        <begin position="8"/>
        <end position="198"/>
    </location>
</feature>
<evidence type="ECO:0000256" key="11">
    <source>
        <dbReference type="ARBA" id="ARBA00048366"/>
    </source>
</evidence>
<keyword evidence="6" id="KW-0819">tRNA processing</keyword>
<dbReference type="PROSITE" id="PS51163">
    <property type="entry name" value="YRDC"/>
    <property type="match status" value="1"/>
</dbReference>
<keyword evidence="7" id="KW-0548">Nucleotidyltransferase</keyword>
<dbReference type="PANTHER" id="PTHR17490:SF16">
    <property type="entry name" value="THREONYLCARBAMOYL-AMP SYNTHASE"/>
    <property type="match status" value="1"/>
</dbReference>
<keyword evidence="5" id="KW-0808">Transferase</keyword>
<gene>
    <name evidence="13" type="ORF">COV59_04810</name>
</gene>
<evidence type="ECO:0000256" key="8">
    <source>
        <dbReference type="ARBA" id="ARBA00022741"/>
    </source>
</evidence>
<accession>A0A2H0N458</accession>
<dbReference type="GO" id="GO:0005737">
    <property type="term" value="C:cytoplasm"/>
    <property type="evidence" value="ECO:0007669"/>
    <property type="project" value="UniProtKB-SubCell"/>
</dbReference>
<evidence type="ECO:0000256" key="9">
    <source>
        <dbReference type="ARBA" id="ARBA00022840"/>
    </source>
</evidence>
<comment type="caution">
    <text evidence="13">The sequence shown here is derived from an EMBL/GenBank/DDBJ whole genome shotgun (WGS) entry which is preliminary data.</text>
</comment>
<evidence type="ECO:0000256" key="7">
    <source>
        <dbReference type="ARBA" id="ARBA00022695"/>
    </source>
</evidence>
<keyword evidence="4" id="KW-0963">Cytoplasm</keyword>
<dbReference type="EC" id="2.7.7.87" evidence="3"/>
<keyword evidence="9" id="KW-0067">ATP-binding</keyword>
<dbReference type="GO" id="GO:0000049">
    <property type="term" value="F:tRNA binding"/>
    <property type="evidence" value="ECO:0007669"/>
    <property type="project" value="TreeGrafter"/>
</dbReference>
<protein>
    <recommendedName>
        <fullName evidence="10">L-threonylcarbamoyladenylate synthase</fullName>
        <ecNumber evidence="3">2.7.7.87</ecNumber>
    </recommendedName>
    <alternativeName>
        <fullName evidence="10">L-threonylcarbamoyladenylate synthase</fullName>
    </alternativeName>
</protein>